<evidence type="ECO:0000313" key="4">
    <source>
        <dbReference type="Proteomes" id="UP001597178"/>
    </source>
</evidence>
<feature type="transmembrane region" description="Helical" evidence="1">
    <location>
        <begin position="314"/>
        <end position="341"/>
    </location>
</feature>
<dbReference type="Proteomes" id="UP001597178">
    <property type="component" value="Unassembled WGS sequence"/>
</dbReference>
<keyword evidence="4" id="KW-1185">Reference proteome</keyword>
<keyword evidence="2" id="KW-0732">Signal</keyword>
<keyword evidence="1" id="KW-0472">Membrane</keyword>
<feature type="transmembrane region" description="Helical" evidence="1">
    <location>
        <begin position="366"/>
        <end position="391"/>
    </location>
</feature>
<dbReference type="NCBIfam" id="TIGR02829">
    <property type="entry name" value="spore_III_AE"/>
    <property type="match status" value="1"/>
</dbReference>
<gene>
    <name evidence="3" type="primary">spoIIIAE</name>
    <name evidence="3" type="ORF">ACFQ4A_03105</name>
</gene>
<feature type="transmembrane region" description="Helical" evidence="1">
    <location>
        <begin position="172"/>
        <end position="193"/>
    </location>
</feature>
<evidence type="ECO:0000256" key="1">
    <source>
        <dbReference type="SAM" id="Phobius"/>
    </source>
</evidence>
<organism evidence="3 4">
    <name type="scientific">Lentibacillus salinarum</name>
    <dbReference type="NCBI Taxonomy" id="446820"/>
    <lineage>
        <taxon>Bacteria</taxon>
        <taxon>Bacillati</taxon>
        <taxon>Bacillota</taxon>
        <taxon>Bacilli</taxon>
        <taxon>Bacillales</taxon>
        <taxon>Bacillaceae</taxon>
        <taxon>Lentibacillus</taxon>
    </lineage>
</organism>
<dbReference type="Pfam" id="PF09546">
    <property type="entry name" value="Spore_III_AE"/>
    <property type="match status" value="1"/>
</dbReference>
<sequence>MIQHKWLYGIAFILLLLLMSHGTVSAAEDKEVKEESSPEDIEAQLLNDISLDGMQSYWKTLVDDYGGYVPELEKTSIYEFIKDRGSFSIKNTLWGLLEYLWHELILNGKLLGMLLMLTLFSIILQTMQTAFENSAVSKIAYYVVYIVLIYLALNSFYLAVSYANDAIDTMSSFMIALLPLVLGIMATLGNVITVSFFHPIVIFLINVSGVLVSRFILPLLFLAALLLIVSSLSDQYKVTNLANLLKQVGMGTLGVFLTIFLGVMSVQGATSAVQDGVAMKTTKFITGNFIPVVGRTFTDATDTILSASLLLKNAVGVVGVLIIILLAVFPAIKIFAIALIYKLAAAILQPIGDGPVISTLDTISKYIVFILACLLAVTFMFFLSIVILVVASNITILLR</sequence>
<dbReference type="RefSeq" id="WP_382397449.1">
    <property type="nucleotide sequence ID" value="NZ_JBHTNH010000002.1"/>
</dbReference>
<evidence type="ECO:0000313" key="3">
    <source>
        <dbReference type="EMBL" id="MFD1360669.1"/>
    </source>
</evidence>
<feature type="transmembrane region" description="Helical" evidence="1">
    <location>
        <begin position="139"/>
        <end position="160"/>
    </location>
</feature>
<evidence type="ECO:0000256" key="2">
    <source>
        <dbReference type="SAM" id="SignalP"/>
    </source>
</evidence>
<keyword evidence="1" id="KW-1133">Transmembrane helix</keyword>
<feature type="transmembrane region" description="Helical" evidence="1">
    <location>
        <begin position="200"/>
        <end position="228"/>
    </location>
</feature>
<comment type="caution">
    <text evidence="3">The sequence shown here is derived from an EMBL/GenBank/DDBJ whole genome shotgun (WGS) entry which is preliminary data.</text>
</comment>
<protein>
    <submittedName>
        <fullName evidence="3">Stage III sporulation protein AE</fullName>
    </submittedName>
</protein>
<feature type="transmembrane region" description="Helical" evidence="1">
    <location>
        <begin position="248"/>
        <end position="273"/>
    </location>
</feature>
<reference evidence="4" key="1">
    <citation type="journal article" date="2019" name="Int. J. Syst. Evol. Microbiol.">
        <title>The Global Catalogue of Microorganisms (GCM) 10K type strain sequencing project: providing services to taxonomists for standard genome sequencing and annotation.</title>
        <authorList>
            <consortium name="The Broad Institute Genomics Platform"/>
            <consortium name="The Broad Institute Genome Sequencing Center for Infectious Disease"/>
            <person name="Wu L."/>
            <person name="Ma J."/>
        </authorList>
    </citation>
    <scope>NUCLEOTIDE SEQUENCE [LARGE SCALE GENOMIC DNA]</scope>
    <source>
        <strain evidence="4">CCUG 54822</strain>
    </source>
</reference>
<feature type="chain" id="PRO_5045064381" evidence="2">
    <location>
        <begin position="27"/>
        <end position="399"/>
    </location>
</feature>
<proteinExistence type="predicted"/>
<feature type="transmembrane region" description="Helical" evidence="1">
    <location>
        <begin position="104"/>
        <end position="127"/>
    </location>
</feature>
<accession>A0ABW3ZQZ8</accession>
<name>A0ABW3ZQZ8_9BACI</name>
<feature type="signal peptide" evidence="2">
    <location>
        <begin position="1"/>
        <end position="26"/>
    </location>
</feature>
<dbReference type="InterPro" id="IPR014194">
    <property type="entry name" value="Spore_III_AE"/>
</dbReference>
<keyword evidence="1" id="KW-0812">Transmembrane</keyword>
<dbReference type="EMBL" id="JBHTNH010000002">
    <property type="protein sequence ID" value="MFD1360669.1"/>
    <property type="molecule type" value="Genomic_DNA"/>
</dbReference>